<name>A0A6L9MQF4_9ALTE</name>
<comment type="caution">
    <text evidence="1">The sequence shown here is derived from an EMBL/GenBank/DDBJ whole genome shotgun (WGS) entry which is preliminary data.</text>
</comment>
<accession>A0A6L9MQF4</accession>
<proteinExistence type="predicted"/>
<evidence type="ECO:0000313" key="1">
    <source>
        <dbReference type="EMBL" id="NDW20396.1"/>
    </source>
</evidence>
<protein>
    <submittedName>
        <fullName evidence="1">Uncharacterized protein</fullName>
    </submittedName>
</protein>
<dbReference type="InterPro" id="IPR054273">
    <property type="entry name" value="DUF7004"/>
</dbReference>
<reference evidence="1 2" key="1">
    <citation type="submission" date="2020-01" db="EMBL/GenBank/DDBJ databases">
        <title>Genomes of bacteria type strains.</title>
        <authorList>
            <person name="Chen J."/>
            <person name="Zhu S."/>
            <person name="Yang J."/>
        </authorList>
    </citation>
    <scope>NUCLEOTIDE SEQUENCE [LARGE SCALE GENOMIC DNA]</scope>
    <source>
        <strain evidence="1 2">LMG 22958</strain>
    </source>
</reference>
<dbReference type="Pfam" id="PF22539">
    <property type="entry name" value="DUF7004"/>
    <property type="match status" value="1"/>
</dbReference>
<sequence>MTDYNNSLTHVRHIATLFDGSKLIFAQGKFDEWCIYHVSGVRKHAIKDSEIFSILERYASSNERFRLNSDFLYIFHNVTKCVKYDVVQKVKKIAKAYTKPYEVEYVLTFLYAGMVAEENKRFARLKKYIKRLGVHQVLIEGHTASWAANYSRGKKWQELQQECDARGFYNNKSITKLIA</sequence>
<gene>
    <name evidence="1" type="ORF">GTW09_02490</name>
</gene>
<dbReference type="EMBL" id="JAAAWP010000001">
    <property type="protein sequence ID" value="NDW20396.1"/>
    <property type="molecule type" value="Genomic_DNA"/>
</dbReference>
<dbReference type="RefSeq" id="WP_159494063.1">
    <property type="nucleotide sequence ID" value="NZ_JAAAWP010000001.1"/>
</dbReference>
<dbReference type="Proteomes" id="UP000478837">
    <property type="component" value="Unassembled WGS sequence"/>
</dbReference>
<keyword evidence="2" id="KW-1185">Reference proteome</keyword>
<evidence type="ECO:0000313" key="2">
    <source>
        <dbReference type="Proteomes" id="UP000478837"/>
    </source>
</evidence>
<dbReference type="AlphaFoldDB" id="A0A6L9MQF4"/>
<organism evidence="1 2">
    <name type="scientific">Alteromonas hispanica</name>
    <dbReference type="NCBI Taxonomy" id="315421"/>
    <lineage>
        <taxon>Bacteria</taxon>
        <taxon>Pseudomonadati</taxon>
        <taxon>Pseudomonadota</taxon>
        <taxon>Gammaproteobacteria</taxon>
        <taxon>Alteromonadales</taxon>
        <taxon>Alteromonadaceae</taxon>
        <taxon>Alteromonas/Salinimonas group</taxon>
        <taxon>Alteromonas</taxon>
    </lineage>
</organism>